<evidence type="ECO:0000256" key="5">
    <source>
        <dbReference type="ARBA" id="ARBA00023237"/>
    </source>
</evidence>
<evidence type="ECO:0000313" key="9">
    <source>
        <dbReference type="Proteomes" id="UP000286246"/>
    </source>
</evidence>
<dbReference type="InterPro" id="IPR039910">
    <property type="entry name" value="D15-like"/>
</dbReference>
<dbReference type="Proteomes" id="UP000286246">
    <property type="component" value="Unassembled WGS sequence"/>
</dbReference>
<dbReference type="EMBL" id="RAPY01000002">
    <property type="protein sequence ID" value="RKE52973.1"/>
    <property type="molecule type" value="Genomic_DNA"/>
</dbReference>
<evidence type="ECO:0000313" key="8">
    <source>
        <dbReference type="EMBL" id="RKE52973.1"/>
    </source>
</evidence>
<dbReference type="Pfam" id="PF07244">
    <property type="entry name" value="POTRA"/>
    <property type="match status" value="1"/>
</dbReference>
<dbReference type="Gene3D" id="2.40.160.50">
    <property type="entry name" value="membrane protein fhac: a member of the omp85/tpsb transporter family"/>
    <property type="match status" value="1"/>
</dbReference>
<reference evidence="8 9" key="1">
    <citation type="submission" date="2018-09" db="EMBL/GenBank/DDBJ databases">
        <title>Genomic Encyclopedia of Type Strains, Phase III (KMG-III): the genomes of soil and plant-associated and newly described type strains.</title>
        <authorList>
            <person name="Whitman W."/>
        </authorList>
    </citation>
    <scope>NUCLEOTIDE SEQUENCE [LARGE SCALE GENOMIC DNA]</scope>
    <source>
        <strain evidence="8 9">CECT 7938</strain>
    </source>
</reference>
<dbReference type="InterPro" id="IPR000184">
    <property type="entry name" value="Bac_surfAg_D15"/>
</dbReference>
<feature type="domain" description="Bacterial surface antigen (D15)" evidence="6">
    <location>
        <begin position="565"/>
        <end position="742"/>
    </location>
</feature>
<keyword evidence="3" id="KW-0732">Signal</keyword>
<evidence type="ECO:0000259" key="6">
    <source>
        <dbReference type="Pfam" id="PF01103"/>
    </source>
</evidence>
<dbReference type="Pfam" id="PF01103">
    <property type="entry name" value="Omp85"/>
    <property type="match status" value="1"/>
</dbReference>
<dbReference type="OrthoDB" id="9814535at2"/>
<organism evidence="8 9">
    <name type="scientific">Sphingobacterium detergens</name>
    <dbReference type="NCBI Taxonomy" id="1145106"/>
    <lineage>
        <taxon>Bacteria</taxon>
        <taxon>Pseudomonadati</taxon>
        <taxon>Bacteroidota</taxon>
        <taxon>Sphingobacteriia</taxon>
        <taxon>Sphingobacteriales</taxon>
        <taxon>Sphingobacteriaceae</taxon>
        <taxon>Sphingobacterium</taxon>
    </lineage>
</organism>
<dbReference type="PANTHER" id="PTHR12815:SF47">
    <property type="entry name" value="TRANSLOCATION AND ASSEMBLY MODULE SUBUNIT TAMA"/>
    <property type="match status" value="1"/>
</dbReference>
<protein>
    <submittedName>
        <fullName evidence="8">Outer membrane protein assembly factor BamA</fullName>
    </submittedName>
</protein>
<keyword evidence="4" id="KW-0472">Membrane</keyword>
<evidence type="ECO:0000256" key="1">
    <source>
        <dbReference type="ARBA" id="ARBA00004370"/>
    </source>
</evidence>
<proteinExistence type="predicted"/>
<evidence type="ECO:0000256" key="3">
    <source>
        <dbReference type="ARBA" id="ARBA00022729"/>
    </source>
</evidence>
<dbReference type="PANTHER" id="PTHR12815">
    <property type="entry name" value="SORTING AND ASSEMBLY MACHINERY SAMM50 PROTEIN FAMILY MEMBER"/>
    <property type="match status" value="1"/>
</dbReference>
<dbReference type="InterPro" id="IPR010827">
    <property type="entry name" value="BamA/TamA_POTRA"/>
</dbReference>
<accession>A0A420B8G4</accession>
<keyword evidence="2" id="KW-0812">Transmembrane</keyword>
<comment type="subcellular location">
    <subcellularLocation>
        <location evidence="1">Membrane</location>
    </subcellularLocation>
</comment>
<evidence type="ECO:0000259" key="7">
    <source>
        <dbReference type="Pfam" id="PF07244"/>
    </source>
</evidence>
<dbReference type="Gene3D" id="3.10.20.310">
    <property type="entry name" value="membrane protein fhac"/>
    <property type="match status" value="1"/>
</dbReference>
<evidence type="ECO:0000256" key="4">
    <source>
        <dbReference type="ARBA" id="ARBA00023136"/>
    </source>
</evidence>
<evidence type="ECO:0000256" key="2">
    <source>
        <dbReference type="ARBA" id="ARBA00022692"/>
    </source>
</evidence>
<comment type="caution">
    <text evidence="8">The sequence shown here is derived from an EMBL/GenBank/DDBJ whole genome shotgun (WGS) entry which is preliminary data.</text>
</comment>
<sequence length="783" mass="90916">MIKYPRFIGFASIMLLTLFFASCRSSKYIDDDQALVTKIQISGVSPALKESSETYISNQIKPNSRVNLFIYNTFNTTKGRYKTKKIRNVGEPPHLLDSAMVDLSANQIRRFLFTKGYFNAKVSPEISVNKKRAHINFNVDEGNAYQIRNIERKFEDGDAKWLFDRDILPKTKVKPNTQYDAAKLLEEREKLYVVMRNNGYYDYLRQYMRVGIDSTLSGNLIDLKINVENPSDSTIHKKYQIDSVYMTIRNYGAMSKKPARRITDSAKRLLFVDETNSFRWKPLERYMYLRSGNYYSLAEENKSYDRLYEMNGFRSVKVQFVKKDSNKLDVHYDFVPRPRMGNQIEGEYTFSSGMSGFNIGNTFSQRNIFGGSEQLEVKLRYGVLFDPRLAGGLSSKIFNNDFQAGVNLVIPRLMVPFHINPGGKFGLPKTTYSMTLQLFDQDRTYSNRYFITSLNYSWYETENKYHSFTPIVLEYRDGRLDSNFRKNLEQEGYQLYVRSNDRQYFGLGTQYTFILNGKKLTSKEDFQYFRGTVDVSGNVLDLISSIAKLPANADGEKKIFGVPFLQYAKTEFDYRLYRNFGGNRQFVFRFNPGIAIPYGNNSKLLIFEKSFYSGGMNGIRAWQARTLGPGAYNRQNLSEDLRLNLRNLDQLGEIKLEANAEYRFRILNNFLGAKMNGATFVDMGNVWRLKKDDDLNPGGEFKFNKFLGQVAIGTGFGLRFDSDYFVIRLDAGLKVKDPQFSGSNQWVIKNFFDSKEFKEQYYQTHKPDRYNFIQYNFGIGMPF</sequence>
<keyword evidence="9" id="KW-1185">Reference proteome</keyword>
<dbReference type="AlphaFoldDB" id="A0A420B8G4"/>
<feature type="domain" description="POTRA" evidence="7">
    <location>
        <begin position="81"/>
        <end position="142"/>
    </location>
</feature>
<dbReference type="RefSeq" id="WP_120259959.1">
    <property type="nucleotide sequence ID" value="NZ_RAPY01000002.1"/>
</dbReference>
<gene>
    <name evidence="8" type="ORF">DFQ12_3220</name>
</gene>
<keyword evidence="5" id="KW-0998">Cell outer membrane</keyword>
<dbReference type="PROSITE" id="PS51257">
    <property type="entry name" value="PROKAR_LIPOPROTEIN"/>
    <property type="match status" value="1"/>
</dbReference>
<name>A0A420B8G4_SPHD1</name>
<dbReference type="GO" id="GO:0019867">
    <property type="term" value="C:outer membrane"/>
    <property type="evidence" value="ECO:0007669"/>
    <property type="project" value="InterPro"/>
</dbReference>